<organism evidence="2 3">
    <name type="scientific">Mucilaginibacter mallensis</name>
    <dbReference type="NCBI Taxonomy" id="652787"/>
    <lineage>
        <taxon>Bacteria</taxon>
        <taxon>Pseudomonadati</taxon>
        <taxon>Bacteroidota</taxon>
        <taxon>Sphingobacteriia</taxon>
        <taxon>Sphingobacteriales</taxon>
        <taxon>Sphingobacteriaceae</taxon>
        <taxon>Mucilaginibacter</taxon>
    </lineage>
</organism>
<dbReference type="Pfam" id="PF09697">
    <property type="entry name" value="Porph_ging"/>
    <property type="match status" value="1"/>
</dbReference>
<keyword evidence="3" id="KW-1185">Reference proteome</keyword>
<sequence length="256" mass="29241">MKKILFTLTCLLFSTSLLLAQNVRFPSSGTIEFNKTVNIYGLINKQMNKNNEDFWMQIMDAYKKNHPQFKVLKSVLTFSGNKTLYAPLEDTEPTTDFFDFPMADQNNTIYTDLAASQSIIQKKVFEDVFLLKDSTRKINWKITDETREIAGYPCRRANAIVMDSIYVVAFYTDKIHISGGPETFTGLPGMILGVALPHENVTWFATKVNDMSIEDKALTPPKKGKPVTNQTFQTTLQPVMKNWGDYKQIYLKAFLL</sequence>
<dbReference type="OrthoDB" id="1440774at2"/>
<reference evidence="2 3" key="1">
    <citation type="submission" date="2016-10" db="EMBL/GenBank/DDBJ databases">
        <authorList>
            <person name="de Groot N.N."/>
        </authorList>
    </citation>
    <scope>NUCLEOTIDE SEQUENCE [LARGE SCALE GENOMIC DNA]</scope>
    <source>
        <strain evidence="2 3">MP1X4</strain>
    </source>
</reference>
<evidence type="ECO:0000256" key="1">
    <source>
        <dbReference type="SAM" id="SignalP"/>
    </source>
</evidence>
<keyword evidence="1" id="KW-0732">Signal</keyword>
<proteinExistence type="predicted"/>
<feature type="chain" id="PRO_5009270091" evidence="1">
    <location>
        <begin position="21"/>
        <end position="256"/>
    </location>
</feature>
<accession>A0A1H2BKT6</accession>
<dbReference type="RefSeq" id="WP_091377649.1">
    <property type="nucleotide sequence ID" value="NZ_LT629740.1"/>
</dbReference>
<dbReference type="STRING" id="652787.SAMN05216490_4184"/>
<protein>
    <submittedName>
        <fullName evidence="2">GLPGLI family protein</fullName>
    </submittedName>
</protein>
<name>A0A1H2BKT6_MUCMA</name>
<dbReference type="InterPro" id="IPR005901">
    <property type="entry name" value="GLPGLI"/>
</dbReference>
<feature type="signal peptide" evidence="1">
    <location>
        <begin position="1"/>
        <end position="20"/>
    </location>
</feature>
<gene>
    <name evidence="2" type="ORF">SAMN05216490_4184</name>
</gene>
<dbReference type="EMBL" id="LT629740">
    <property type="protein sequence ID" value="SDT58778.1"/>
    <property type="molecule type" value="Genomic_DNA"/>
</dbReference>
<evidence type="ECO:0000313" key="2">
    <source>
        <dbReference type="EMBL" id="SDT58778.1"/>
    </source>
</evidence>
<dbReference type="NCBIfam" id="TIGR01200">
    <property type="entry name" value="GLPGLI"/>
    <property type="match status" value="1"/>
</dbReference>
<dbReference type="AlphaFoldDB" id="A0A1H2BKT6"/>
<evidence type="ECO:0000313" key="3">
    <source>
        <dbReference type="Proteomes" id="UP000199679"/>
    </source>
</evidence>
<dbReference type="Proteomes" id="UP000199679">
    <property type="component" value="Chromosome I"/>
</dbReference>